<gene>
    <name evidence="2" type="ORF">H9977_11055</name>
</gene>
<dbReference type="InterPro" id="IPR045692">
    <property type="entry name" value="DUF6057"/>
</dbReference>
<accession>A0A9D2BHL7</accession>
<proteinExistence type="predicted"/>
<evidence type="ECO:0008006" key="4">
    <source>
        <dbReference type="Google" id="ProtNLM"/>
    </source>
</evidence>
<comment type="caution">
    <text evidence="2">The sequence shown here is derived from an EMBL/GenBank/DDBJ whole genome shotgun (WGS) entry which is preliminary data.</text>
</comment>
<reference evidence="2" key="2">
    <citation type="submission" date="2021-04" db="EMBL/GenBank/DDBJ databases">
        <authorList>
            <person name="Gilroy R."/>
        </authorList>
    </citation>
    <scope>NUCLEOTIDE SEQUENCE</scope>
    <source>
        <strain evidence="2">ChiGjej6B6-14162</strain>
    </source>
</reference>
<evidence type="ECO:0000313" key="2">
    <source>
        <dbReference type="EMBL" id="HIX75554.1"/>
    </source>
</evidence>
<sequence length="372" mass="43376">MRFIWSPDLYYHPLVDTPLILTLSWTLLLLSILLARFCPEAKTLPRWRVIVETFVQFACLVGFFWWGFSRFGQSNSLFMKELDYYSRTGQWDNIIKRCQRPLNNYLYINYLNIALAERGLLAESMFSFDQHGLSGLLLSWDKMYVTTTLLSESYFTIGQIAVSQECAFEGNVIASRQGSVRHMQRLVQTNLISGEYVVAEKYLDVLSNTFFYADWAERHRRFLYNDEAVEADPLLGAKRALWRAQSGLANIRGLEGDLLDRLSRKSDDNLAVQYLGAYYLLSKNLQGFKNLIESYYGTPALRTLPKSFQEAVILLAEKDMDYWHRFNLSSQVIQRFAGYRQVVLGNRNNPQLPAMLSRSFGDTYWFYFIYKK</sequence>
<feature type="transmembrane region" description="Helical" evidence="1">
    <location>
        <begin position="20"/>
        <end position="37"/>
    </location>
</feature>
<keyword evidence="1" id="KW-1133">Transmembrane helix</keyword>
<keyword evidence="1" id="KW-0472">Membrane</keyword>
<dbReference type="Pfam" id="PF19529">
    <property type="entry name" value="DUF6057"/>
    <property type="match status" value="1"/>
</dbReference>
<dbReference type="AlphaFoldDB" id="A0A9D2BHL7"/>
<keyword evidence="1" id="KW-0812">Transmembrane</keyword>
<evidence type="ECO:0000256" key="1">
    <source>
        <dbReference type="SAM" id="Phobius"/>
    </source>
</evidence>
<feature type="transmembrane region" description="Helical" evidence="1">
    <location>
        <begin position="49"/>
        <end position="68"/>
    </location>
</feature>
<organism evidence="2 3">
    <name type="scientific">Candidatus Parabacteroides intestinipullorum</name>
    <dbReference type="NCBI Taxonomy" id="2838723"/>
    <lineage>
        <taxon>Bacteria</taxon>
        <taxon>Pseudomonadati</taxon>
        <taxon>Bacteroidota</taxon>
        <taxon>Bacteroidia</taxon>
        <taxon>Bacteroidales</taxon>
        <taxon>Tannerellaceae</taxon>
        <taxon>Parabacteroides</taxon>
    </lineage>
</organism>
<dbReference type="EMBL" id="DXEL01000075">
    <property type="protein sequence ID" value="HIX75554.1"/>
    <property type="molecule type" value="Genomic_DNA"/>
</dbReference>
<evidence type="ECO:0000313" key="3">
    <source>
        <dbReference type="Proteomes" id="UP000886740"/>
    </source>
</evidence>
<name>A0A9D2BHL7_9BACT</name>
<protein>
    <recommendedName>
        <fullName evidence="4">Transmembrane protein</fullName>
    </recommendedName>
</protein>
<reference evidence="2" key="1">
    <citation type="journal article" date="2021" name="PeerJ">
        <title>Extensive microbial diversity within the chicken gut microbiome revealed by metagenomics and culture.</title>
        <authorList>
            <person name="Gilroy R."/>
            <person name="Ravi A."/>
            <person name="Getino M."/>
            <person name="Pursley I."/>
            <person name="Horton D.L."/>
            <person name="Alikhan N.F."/>
            <person name="Baker D."/>
            <person name="Gharbi K."/>
            <person name="Hall N."/>
            <person name="Watson M."/>
            <person name="Adriaenssens E.M."/>
            <person name="Foster-Nyarko E."/>
            <person name="Jarju S."/>
            <person name="Secka A."/>
            <person name="Antonio M."/>
            <person name="Oren A."/>
            <person name="Chaudhuri R.R."/>
            <person name="La Ragione R."/>
            <person name="Hildebrand F."/>
            <person name="Pallen M.J."/>
        </authorList>
    </citation>
    <scope>NUCLEOTIDE SEQUENCE</scope>
    <source>
        <strain evidence="2">ChiGjej6B6-14162</strain>
    </source>
</reference>
<dbReference type="Proteomes" id="UP000886740">
    <property type="component" value="Unassembled WGS sequence"/>
</dbReference>